<evidence type="ECO:0000256" key="2">
    <source>
        <dbReference type="SAM" id="Phobius"/>
    </source>
</evidence>
<dbReference type="EMBL" id="ML977314">
    <property type="protein sequence ID" value="KAF2120347.1"/>
    <property type="molecule type" value="Genomic_DNA"/>
</dbReference>
<evidence type="ECO:0000313" key="3">
    <source>
        <dbReference type="EMBL" id="KAF2120347.1"/>
    </source>
</evidence>
<evidence type="ECO:0000256" key="1">
    <source>
        <dbReference type="SAM" id="MobiDB-lite"/>
    </source>
</evidence>
<feature type="compositionally biased region" description="Basic and acidic residues" evidence="1">
    <location>
        <begin position="541"/>
        <end position="552"/>
    </location>
</feature>
<keyword evidence="2" id="KW-0812">Transmembrane</keyword>
<protein>
    <submittedName>
        <fullName evidence="3">Uncharacterized protein</fullName>
    </submittedName>
</protein>
<evidence type="ECO:0000313" key="4">
    <source>
        <dbReference type="Proteomes" id="UP000799770"/>
    </source>
</evidence>
<feature type="region of interest" description="Disordered" evidence="1">
    <location>
        <begin position="533"/>
        <end position="552"/>
    </location>
</feature>
<keyword evidence="2" id="KW-1133">Transmembrane helix</keyword>
<sequence>MECDNGTMHHVRGESPDGEFCQGLPLRSQYLHFRDAHHKKFQKDMEAVEMVESIRQELNSGTLNAKHSLNEPQVPPERLETFRRMIDTWIEAVTSETQPEHLSANSIAVDSHSGVVPRGQVLVSAAYSEELSRIRQRLRALEAQINSRDGGSADAGKGKHTYMCSVIFGIMGLAISLSLALALMWGAAHNDLSGGFTRGGCVLAGVVAPFTSIASHLINTTATTYLSYGETTSWSPVVSFSTLCDGHPRAPSGAFPSVYSTSVIRTTDVPFTTRVVDPNYSIPYPTTPPCNVPDDSQPCTTLQKIYQSMSDMFWNKGNAKDIPFGLWYPPGCQASIAPVPTSSPPLCPAPSSGRYCNLMADRITQLYWPQTTVSGDLCKQDGAIVTLAPTDPPLSNTAVYDGETITSPSVLMILGAISSNGCGSRLTDVTLTMKQDEVSKIYWSNRGRRTTSMTWDNLNTMPFGVYNSEQICEVMEATYRVRGCSTIFGDYSPYLAIPTSVTSMLPEWEGCTLDNYARAVNWVPLADVPDANGELSGSKTEPAKVEAKATGL</sequence>
<keyword evidence="4" id="KW-1185">Reference proteome</keyword>
<keyword evidence="2" id="KW-0472">Membrane</keyword>
<dbReference type="Proteomes" id="UP000799770">
    <property type="component" value="Unassembled WGS sequence"/>
</dbReference>
<dbReference type="AlphaFoldDB" id="A0A6A5ZNB0"/>
<proteinExistence type="predicted"/>
<accession>A0A6A5ZNB0</accession>
<feature type="transmembrane region" description="Helical" evidence="2">
    <location>
        <begin position="166"/>
        <end position="188"/>
    </location>
</feature>
<reference evidence="3" key="1">
    <citation type="journal article" date="2020" name="Stud. Mycol.">
        <title>101 Dothideomycetes genomes: a test case for predicting lifestyles and emergence of pathogens.</title>
        <authorList>
            <person name="Haridas S."/>
            <person name="Albert R."/>
            <person name="Binder M."/>
            <person name="Bloem J."/>
            <person name="Labutti K."/>
            <person name="Salamov A."/>
            <person name="Andreopoulos B."/>
            <person name="Baker S."/>
            <person name="Barry K."/>
            <person name="Bills G."/>
            <person name="Bluhm B."/>
            <person name="Cannon C."/>
            <person name="Castanera R."/>
            <person name="Culley D."/>
            <person name="Daum C."/>
            <person name="Ezra D."/>
            <person name="Gonzalez J."/>
            <person name="Henrissat B."/>
            <person name="Kuo A."/>
            <person name="Liang C."/>
            <person name="Lipzen A."/>
            <person name="Lutzoni F."/>
            <person name="Magnuson J."/>
            <person name="Mondo S."/>
            <person name="Nolan M."/>
            <person name="Ohm R."/>
            <person name="Pangilinan J."/>
            <person name="Park H.-J."/>
            <person name="Ramirez L."/>
            <person name="Alfaro M."/>
            <person name="Sun H."/>
            <person name="Tritt A."/>
            <person name="Yoshinaga Y."/>
            <person name="Zwiers L.-H."/>
            <person name="Turgeon B."/>
            <person name="Goodwin S."/>
            <person name="Spatafora J."/>
            <person name="Crous P."/>
            <person name="Grigoriev I."/>
        </authorList>
    </citation>
    <scope>NUCLEOTIDE SEQUENCE</scope>
    <source>
        <strain evidence="3">CBS 627.86</strain>
    </source>
</reference>
<gene>
    <name evidence="3" type="ORF">BDV96DRAFT_683806</name>
</gene>
<organism evidence="3 4">
    <name type="scientific">Lophiotrema nucula</name>
    <dbReference type="NCBI Taxonomy" id="690887"/>
    <lineage>
        <taxon>Eukaryota</taxon>
        <taxon>Fungi</taxon>
        <taxon>Dikarya</taxon>
        <taxon>Ascomycota</taxon>
        <taxon>Pezizomycotina</taxon>
        <taxon>Dothideomycetes</taxon>
        <taxon>Pleosporomycetidae</taxon>
        <taxon>Pleosporales</taxon>
        <taxon>Lophiotremataceae</taxon>
        <taxon>Lophiotrema</taxon>
    </lineage>
</organism>
<dbReference type="OrthoDB" id="3944128at2759"/>
<name>A0A6A5ZNB0_9PLEO</name>